<evidence type="ECO:0000256" key="1">
    <source>
        <dbReference type="ARBA" id="ARBA00022801"/>
    </source>
</evidence>
<name>A0AAD8JZP1_TARER</name>
<feature type="region of interest" description="Disordered" evidence="3">
    <location>
        <begin position="39"/>
        <end position="58"/>
    </location>
</feature>
<evidence type="ECO:0000256" key="2">
    <source>
        <dbReference type="ARBA" id="ARBA00038334"/>
    </source>
</evidence>
<keyword evidence="5" id="KW-1185">Reference proteome</keyword>
<comment type="similarity">
    <text evidence="2">Belongs to the AB hydrolase superfamily. Epoxide hydrolase family.</text>
</comment>
<dbReference type="PRINTS" id="PR00412">
    <property type="entry name" value="EPOXHYDRLASE"/>
</dbReference>
<dbReference type="InterPro" id="IPR000639">
    <property type="entry name" value="Epox_hydrolase-like"/>
</dbReference>
<dbReference type="Proteomes" id="UP001229421">
    <property type="component" value="Unassembled WGS sequence"/>
</dbReference>
<evidence type="ECO:0008006" key="6">
    <source>
        <dbReference type="Google" id="ProtNLM"/>
    </source>
</evidence>
<dbReference type="AlphaFoldDB" id="A0AAD8JZP1"/>
<evidence type="ECO:0000313" key="4">
    <source>
        <dbReference type="EMBL" id="KAK1410440.1"/>
    </source>
</evidence>
<dbReference type="SUPFAM" id="SSF53474">
    <property type="entry name" value="alpha/beta-Hydrolases"/>
    <property type="match status" value="1"/>
</dbReference>
<evidence type="ECO:0000313" key="5">
    <source>
        <dbReference type="Proteomes" id="UP001229421"/>
    </source>
</evidence>
<dbReference type="GO" id="GO:0016787">
    <property type="term" value="F:hydrolase activity"/>
    <property type="evidence" value="ECO:0007669"/>
    <property type="project" value="UniProtKB-KW"/>
</dbReference>
<dbReference type="PANTHER" id="PTHR43329">
    <property type="entry name" value="EPOXIDE HYDROLASE"/>
    <property type="match status" value="1"/>
</dbReference>
<dbReference type="Gene3D" id="3.40.50.1820">
    <property type="entry name" value="alpha/beta hydrolase"/>
    <property type="match status" value="1"/>
</dbReference>
<proteinExistence type="inferred from homology"/>
<dbReference type="EMBL" id="JAUHHV010000010">
    <property type="protein sequence ID" value="KAK1410440.1"/>
    <property type="molecule type" value="Genomic_DNA"/>
</dbReference>
<gene>
    <name evidence="4" type="ORF">QVD17_36977</name>
</gene>
<dbReference type="InterPro" id="IPR029058">
    <property type="entry name" value="AB_hydrolase_fold"/>
</dbReference>
<keyword evidence="1" id="KW-0378">Hydrolase</keyword>
<comment type="caution">
    <text evidence="4">The sequence shown here is derived from an EMBL/GenBank/DDBJ whole genome shotgun (WGS) entry which is preliminary data.</text>
</comment>
<accession>A0AAD8JZP1</accession>
<sequence length="175" mass="20037">MFGDEFYMCRFQEPGVMEAEIESYGTKHVLQSIFTETRPGPLRLPKSEPFGPKDSSTLPPLPQWLTEDDLNYNVQKFNRKGFTGPLNDFFTKMVNWELTAPWTGIQIRVPVTYVVGDKDLVYTTPGAKTYIHGGGFKRDVPLLQQVVVLEGVAHFLNQEKPHKINEIILDFIKNF</sequence>
<evidence type="ECO:0000256" key="3">
    <source>
        <dbReference type="SAM" id="MobiDB-lite"/>
    </source>
</evidence>
<protein>
    <recommendedName>
        <fullName evidence="6">Epoxide hydrolase</fullName>
    </recommendedName>
</protein>
<reference evidence="4" key="1">
    <citation type="journal article" date="2023" name="bioRxiv">
        <title>Improved chromosome-level genome assembly for marigold (Tagetes erecta).</title>
        <authorList>
            <person name="Jiang F."/>
            <person name="Yuan L."/>
            <person name="Wang S."/>
            <person name="Wang H."/>
            <person name="Xu D."/>
            <person name="Wang A."/>
            <person name="Fan W."/>
        </authorList>
    </citation>
    <scope>NUCLEOTIDE SEQUENCE</scope>
    <source>
        <strain evidence="4">WSJ</strain>
        <tissue evidence="4">Leaf</tissue>
    </source>
</reference>
<organism evidence="4 5">
    <name type="scientific">Tagetes erecta</name>
    <name type="common">African marigold</name>
    <dbReference type="NCBI Taxonomy" id="13708"/>
    <lineage>
        <taxon>Eukaryota</taxon>
        <taxon>Viridiplantae</taxon>
        <taxon>Streptophyta</taxon>
        <taxon>Embryophyta</taxon>
        <taxon>Tracheophyta</taxon>
        <taxon>Spermatophyta</taxon>
        <taxon>Magnoliopsida</taxon>
        <taxon>eudicotyledons</taxon>
        <taxon>Gunneridae</taxon>
        <taxon>Pentapetalae</taxon>
        <taxon>asterids</taxon>
        <taxon>campanulids</taxon>
        <taxon>Asterales</taxon>
        <taxon>Asteraceae</taxon>
        <taxon>Asteroideae</taxon>
        <taxon>Heliantheae alliance</taxon>
        <taxon>Tageteae</taxon>
        <taxon>Tagetes</taxon>
    </lineage>
</organism>